<dbReference type="Pfam" id="PF01872">
    <property type="entry name" value="RibD_C"/>
    <property type="match status" value="1"/>
</dbReference>
<sequence>MQPIIYDVAVSIDGFIAGAGDDITKFAHEGQVVEDYFERLNTYAIAIMGRKTYEFGYRFGLEPGANPYENMKTFVFSRSLELPGESAVEVIDKNELSKIKDLKANADGPIYVCGGGEFAGHLMSNRLIDILRLKRAPILLGSGVRLFGDFGDGREMINTTTRIYDGGYLFQEFQVKP</sequence>
<name>A0ABY8EZ35_9HYPH</name>
<gene>
    <name evidence="2" type="ORF">K1718_18495</name>
</gene>
<accession>A0ABY8EZ35</accession>
<evidence type="ECO:0000313" key="3">
    <source>
        <dbReference type="Proteomes" id="UP001209803"/>
    </source>
</evidence>
<dbReference type="PANTHER" id="PTHR38011:SF11">
    <property type="entry name" value="2,5-DIAMINO-6-RIBOSYLAMINO-4(3H)-PYRIMIDINONE 5'-PHOSPHATE REDUCTASE"/>
    <property type="match status" value="1"/>
</dbReference>
<reference evidence="2 3" key="1">
    <citation type="submission" date="2023-03" db="EMBL/GenBank/DDBJ databases">
        <title>Roseibium porphyridii sp. nov. and Roseibium rhodosorbium sp. nov. isolated from marine algae, Porphyridium cruentum and Rhodosorus marinus, respectively.</title>
        <authorList>
            <person name="Lee M.W."/>
            <person name="Choi B.J."/>
            <person name="Lee J.K."/>
            <person name="Choi D.G."/>
            <person name="Baek J.H."/>
            <person name="Bayburt H."/>
            <person name="Kim J.M."/>
            <person name="Han D.M."/>
            <person name="Kim K.H."/>
            <person name="Jeon C.O."/>
        </authorList>
    </citation>
    <scope>NUCLEOTIDE SEQUENCE [LARGE SCALE GENOMIC DNA]</scope>
    <source>
        <strain evidence="2 3">KMA01</strain>
    </source>
</reference>
<dbReference type="Gene3D" id="3.40.430.10">
    <property type="entry name" value="Dihydrofolate Reductase, subunit A"/>
    <property type="match status" value="1"/>
</dbReference>
<evidence type="ECO:0000259" key="1">
    <source>
        <dbReference type="Pfam" id="PF01872"/>
    </source>
</evidence>
<feature type="domain" description="Bacterial bifunctional deaminase-reductase C-terminal" evidence="1">
    <location>
        <begin position="4"/>
        <end position="153"/>
    </location>
</feature>
<dbReference type="RefSeq" id="WP_265681254.1">
    <property type="nucleotide sequence ID" value="NZ_CP120863.1"/>
</dbReference>
<dbReference type="EMBL" id="CP120863">
    <property type="protein sequence ID" value="WFE88146.1"/>
    <property type="molecule type" value="Genomic_DNA"/>
</dbReference>
<dbReference type="SUPFAM" id="SSF53597">
    <property type="entry name" value="Dihydrofolate reductase-like"/>
    <property type="match status" value="1"/>
</dbReference>
<evidence type="ECO:0000313" key="2">
    <source>
        <dbReference type="EMBL" id="WFE88146.1"/>
    </source>
</evidence>
<dbReference type="PANTHER" id="PTHR38011">
    <property type="entry name" value="DIHYDROFOLATE REDUCTASE FAMILY PROTEIN (AFU_ORTHOLOGUE AFUA_8G06820)"/>
    <property type="match status" value="1"/>
</dbReference>
<proteinExistence type="predicted"/>
<dbReference type="InterPro" id="IPR002734">
    <property type="entry name" value="RibDG_C"/>
</dbReference>
<dbReference type="InterPro" id="IPR024072">
    <property type="entry name" value="DHFR-like_dom_sf"/>
</dbReference>
<organism evidence="2 3">
    <name type="scientific">Roseibium porphyridii</name>
    <dbReference type="NCBI Taxonomy" id="2866279"/>
    <lineage>
        <taxon>Bacteria</taxon>
        <taxon>Pseudomonadati</taxon>
        <taxon>Pseudomonadota</taxon>
        <taxon>Alphaproteobacteria</taxon>
        <taxon>Hyphomicrobiales</taxon>
        <taxon>Stappiaceae</taxon>
        <taxon>Roseibium</taxon>
    </lineage>
</organism>
<protein>
    <submittedName>
        <fullName evidence="2">Dihydrofolate reductase family protein</fullName>
    </submittedName>
</protein>
<dbReference type="InterPro" id="IPR050765">
    <property type="entry name" value="Riboflavin_Biosynth_HTPR"/>
</dbReference>
<keyword evidence="3" id="KW-1185">Reference proteome</keyword>
<dbReference type="Proteomes" id="UP001209803">
    <property type="component" value="Chromosome"/>
</dbReference>